<sequence length="88" mass="9831">MEILLGTSKLVQCHAINPVLNRFIKKYDGCRDLRFTSELTNLMGHLRSHRHQGVLVMSLLVVVVDERLSAMGRRLETGGGVRLLVTGC</sequence>
<keyword evidence="2" id="KW-1185">Reference proteome</keyword>
<evidence type="ECO:0000313" key="1">
    <source>
        <dbReference type="EMBL" id="KAJ6996503.1"/>
    </source>
</evidence>
<evidence type="ECO:0000313" key="2">
    <source>
        <dbReference type="Proteomes" id="UP001164929"/>
    </source>
</evidence>
<organism evidence="1 2">
    <name type="scientific">Populus alba x Populus x berolinensis</name>
    <dbReference type="NCBI Taxonomy" id="444605"/>
    <lineage>
        <taxon>Eukaryota</taxon>
        <taxon>Viridiplantae</taxon>
        <taxon>Streptophyta</taxon>
        <taxon>Embryophyta</taxon>
        <taxon>Tracheophyta</taxon>
        <taxon>Spermatophyta</taxon>
        <taxon>Magnoliopsida</taxon>
        <taxon>eudicotyledons</taxon>
        <taxon>Gunneridae</taxon>
        <taxon>Pentapetalae</taxon>
        <taxon>rosids</taxon>
        <taxon>fabids</taxon>
        <taxon>Malpighiales</taxon>
        <taxon>Salicaceae</taxon>
        <taxon>Saliceae</taxon>
        <taxon>Populus</taxon>
    </lineage>
</organism>
<name>A0AAD6QTQ8_9ROSI</name>
<protein>
    <submittedName>
        <fullName evidence="1">Uncharacterized protein</fullName>
    </submittedName>
</protein>
<dbReference type="Proteomes" id="UP001164929">
    <property type="component" value="Chromosome 5"/>
</dbReference>
<dbReference type="EMBL" id="JAQIZT010000005">
    <property type="protein sequence ID" value="KAJ6996503.1"/>
    <property type="molecule type" value="Genomic_DNA"/>
</dbReference>
<dbReference type="AlphaFoldDB" id="A0AAD6QTQ8"/>
<reference evidence="1" key="1">
    <citation type="journal article" date="2023" name="Mol. Ecol. Resour.">
        <title>Chromosome-level genome assembly of a triploid poplar Populus alba 'Berolinensis'.</title>
        <authorList>
            <person name="Chen S."/>
            <person name="Yu Y."/>
            <person name="Wang X."/>
            <person name="Wang S."/>
            <person name="Zhang T."/>
            <person name="Zhou Y."/>
            <person name="He R."/>
            <person name="Meng N."/>
            <person name="Wang Y."/>
            <person name="Liu W."/>
            <person name="Liu Z."/>
            <person name="Liu J."/>
            <person name="Guo Q."/>
            <person name="Huang H."/>
            <person name="Sederoff R.R."/>
            <person name="Wang G."/>
            <person name="Qu G."/>
            <person name="Chen S."/>
        </authorList>
    </citation>
    <scope>NUCLEOTIDE SEQUENCE</scope>
    <source>
        <strain evidence="1">SC-2020</strain>
    </source>
</reference>
<comment type="caution">
    <text evidence="1">The sequence shown here is derived from an EMBL/GenBank/DDBJ whole genome shotgun (WGS) entry which is preliminary data.</text>
</comment>
<gene>
    <name evidence="1" type="ORF">NC653_013179</name>
</gene>
<accession>A0AAD6QTQ8</accession>
<proteinExistence type="predicted"/>